<evidence type="ECO:0000259" key="7">
    <source>
        <dbReference type="Pfam" id="PF02836"/>
    </source>
</evidence>
<dbReference type="SUPFAM" id="SSF51445">
    <property type="entry name" value="(Trans)glycosidases"/>
    <property type="match status" value="1"/>
</dbReference>
<dbReference type="SUPFAM" id="SSF49785">
    <property type="entry name" value="Galactose-binding domain-like"/>
    <property type="match status" value="1"/>
</dbReference>
<evidence type="ECO:0008006" key="11">
    <source>
        <dbReference type="Google" id="ProtNLM"/>
    </source>
</evidence>
<name>A0A8C4QUB0_EPTBU</name>
<dbReference type="InterPro" id="IPR006104">
    <property type="entry name" value="Glyco_hydro_2_N"/>
</dbReference>
<dbReference type="Gene3D" id="2.60.120.260">
    <property type="entry name" value="Galactose-binding domain-like"/>
    <property type="match status" value="1"/>
</dbReference>
<dbReference type="InterPro" id="IPR036156">
    <property type="entry name" value="Beta-gal/glucu_dom_sf"/>
</dbReference>
<feature type="chain" id="PRO_5034859396" description="Beta-glucuronidase" evidence="6">
    <location>
        <begin position="17"/>
        <end position="616"/>
    </location>
</feature>
<evidence type="ECO:0000256" key="4">
    <source>
        <dbReference type="ARBA" id="ARBA00023228"/>
    </source>
</evidence>
<dbReference type="GO" id="GO:0030246">
    <property type="term" value="F:carbohydrate binding"/>
    <property type="evidence" value="ECO:0007669"/>
    <property type="project" value="TreeGrafter"/>
</dbReference>
<dbReference type="GO" id="GO:0004566">
    <property type="term" value="F:beta-glucuronidase activity"/>
    <property type="evidence" value="ECO:0007669"/>
    <property type="project" value="TreeGrafter"/>
</dbReference>
<dbReference type="AlphaFoldDB" id="A0A8C4QUB0"/>
<dbReference type="Pfam" id="PF02837">
    <property type="entry name" value="Glyco_hydro_2_N"/>
    <property type="match status" value="1"/>
</dbReference>
<proteinExistence type="inferred from homology"/>
<dbReference type="PRINTS" id="PR00132">
    <property type="entry name" value="GLHYDRLASE2"/>
</dbReference>
<comment type="subcellular location">
    <subcellularLocation>
        <location evidence="1">Lysosome</location>
    </subcellularLocation>
</comment>
<dbReference type="PANTHER" id="PTHR10066:SF67">
    <property type="entry name" value="BETA-GLUCURONIDASE"/>
    <property type="match status" value="1"/>
</dbReference>
<dbReference type="GO" id="GO:0005975">
    <property type="term" value="P:carbohydrate metabolic process"/>
    <property type="evidence" value="ECO:0007669"/>
    <property type="project" value="InterPro"/>
</dbReference>
<comment type="similarity">
    <text evidence="2">Belongs to the glycosyl hydrolase 2 family.</text>
</comment>
<dbReference type="GO" id="GO:0005615">
    <property type="term" value="C:extracellular space"/>
    <property type="evidence" value="ECO:0007669"/>
    <property type="project" value="TreeGrafter"/>
</dbReference>
<keyword evidence="10" id="KW-1185">Reference proteome</keyword>
<reference evidence="9" key="1">
    <citation type="submission" date="2025-08" db="UniProtKB">
        <authorList>
            <consortium name="Ensembl"/>
        </authorList>
    </citation>
    <scope>IDENTIFICATION</scope>
</reference>
<feature type="signal peptide" evidence="6">
    <location>
        <begin position="1"/>
        <end position="16"/>
    </location>
</feature>
<dbReference type="PANTHER" id="PTHR10066">
    <property type="entry name" value="BETA-GLUCURONIDASE"/>
    <property type="match status" value="1"/>
</dbReference>
<accession>A0A8C4QUB0</accession>
<feature type="domain" description="Glycosyl hydrolases family 2 sugar binding" evidence="8">
    <location>
        <begin position="52"/>
        <end position="229"/>
    </location>
</feature>
<dbReference type="Proteomes" id="UP000694388">
    <property type="component" value="Unplaced"/>
</dbReference>
<evidence type="ECO:0000256" key="1">
    <source>
        <dbReference type="ARBA" id="ARBA00004371"/>
    </source>
</evidence>
<dbReference type="InterPro" id="IPR006103">
    <property type="entry name" value="Glyco_hydro_2_cat"/>
</dbReference>
<organism evidence="9 10">
    <name type="scientific">Eptatretus burgeri</name>
    <name type="common">Inshore hagfish</name>
    <dbReference type="NCBI Taxonomy" id="7764"/>
    <lineage>
        <taxon>Eukaryota</taxon>
        <taxon>Metazoa</taxon>
        <taxon>Chordata</taxon>
        <taxon>Craniata</taxon>
        <taxon>Vertebrata</taxon>
        <taxon>Cyclostomata</taxon>
        <taxon>Myxini</taxon>
        <taxon>Myxiniformes</taxon>
        <taxon>Myxinidae</taxon>
        <taxon>Eptatretinae</taxon>
        <taxon>Eptatretus</taxon>
    </lineage>
</organism>
<dbReference type="FunFam" id="2.60.120.260:FF:000027">
    <property type="entry name" value="Beta-glucuronidase"/>
    <property type="match status" value="1"/>
</dbReference>
<feature type="domain" description="Glycoside hydrolase family 2 catalytic" evidence="7">
    <location>
        <begin position="327"/>
        <end position="602"/>
    </location>
</feature>
<keyword evidence="4" id="KW-0458">Lysosome</keyword>
<dbReference type="Ensembl" id="ENSEBUT00000020545.1">
    <property type="protein sequence ID" value="ENSEBUP00000019968.1"/>
    <property type="gene ID" value="ENSEBUG00000012403.1"/>
</dbReference>
<keyword evidence="6" id="KW-0732">Signal</keyword>
<dbReference type="GO" id="GO:0005764">
    <property type="term" value="C:lysosome"/>
    <property type="evidence" value="ECO:0007669"/>
    <property type="project" value="UniProtKB-SubCell"/>
</dbReference>
<dbReference type="InterPro" id="IPR006101">
    <property type="entry name" value="Glyco_hydro_2"/>
</dbReference>
<protein>
    <recommendedName>
        <fullName evidence="11">Beta-glucuronidase</fullName>
    </recommendedName>
</protein>
<evidence type="ECO:0000313" key="10">
    <source>
        <dbReference type="Proteomes" id="UP000694388"/>
    </source>
</evidence>
<dbReference type="PROSITE" id="PS00608">
    <property type="entry name" value="GLYCOSYL_HYDROL_F2_2"/>
    <property type="match status" value="1"/>
</dbReference>
<evidence type="ECO:0000256" key="6">
    <source>
        <dbReference type="SAM" id="SignalP"/>
    </source>
</evidence>
<sequence>MAAVVCLFFHLTGVSSVSPFMTQSYVCFLTLLGAAIVSGLQPLGSESRQVVQLDGLWSFRLDSSPGRNDGFEQAWYKRPLSETGPVMDMPVPSSYNDLMQTPTDRDFVGWAWYERRFRPPMACHARRARLHFASVHYYAVVWIDGLEIATHEGGHLPFEADISGVLFQAKGRELRLTVAANNTLTPNTIPPGRIIYMNDTSRYPIGYFVQEVDFDFFNYAGIDRPVSIICSSQVYIQDIMVTTTFSASVGFVFYNISIAGGTVTSIFVGLRDPKGHHVAGDAVLPDHICRPSLHSSLSPHGLIKVPNVSLWWPVGLNTTPGLLYTLELRGRGYDAVTMVKDASLLGWLGANAFRTSHYPYSEQTLDMADRQGILVILEAPAVGLVTVDNFGKRSLEQHLTALRELINRDRNHPSVIMWSLANEPASNLPVAESYFRQVIAEAHRLDDTRPVTVVLNKDVSVDRVAQFLDVVSVNAYFGWYHASGHPELIGQQLGHMLSAWYTKHHRPVILMEYGAGSVAGLHSLPSVMFSEEYHLELMRKHFPVFDEKREEFLVGEMLWNLVDFNTPQGVKRVAGNRKGLFTRNRQPKMAAFLLRDRYMRLNNASAHPSIPWCLGN</sequence>
<dbReference type="FunFam" id="3.20.20.80:FF:000080">
    <property type="entry name" value="Beta-glucuronidase UidA"/>
    <property type="match status" value="1"/>
</dbReference>
<dbReference type="InterPro" id="IPR017853">
    <property type="entry name" value="GH"/>
</dbReference>
<evidence type="ECO:0000259" key="8">
    <source>
        <dbReference type="Pfam" id="PF02837"/>
    </source>
</evidence>
<evidence type="ECO:0000256" key="5">
    <source>
        <dbReference type="ARBA" id="ARBA00023295"/>
    </source>
</evidence>
<dbReference type="Gene3D" id="3.20.20.80">
    <property type="entry name" value="Glycosidases"/>
    <property type="match status" value="1"/>
</dbReference>
<dbReference type="Pfam" id="PF02836">
    <property type="entry name" value="Glyco_hydro_2_C"/>
    <property type="match status" value="1"/>
</dbReference>
<dbReference type="InterPro" id="IPR023232">
    <property type="entry name" value="Glyco_hydro_2_AS"/>
</dbReference>
<reference evidence="9" key="2">
    <citation type="submission" date="2025-09" db="UniProtKB">
        <authorList>
            <consortium name="Ensembl"/>
        </authorList>
    </citation>
    <scope>IDENTIFICATION</scope>
</reference>
<dbReference type="GO" id="GO:0019391">
    <property type="term" value="P:glucuronoside catabolic process"/>
    <property type="evidence" value="ECO:0007669"/>
    <property type="project" value="TreeGrafter"/>
</dbReference>
<keyword evidence="3" id="KW-0378">Hydrolase</keyword>
<evidence type="ECO:0000256" key="3">
    <source>
        <dbReference type="ARBA" id="ARBA00022801"/>
    </source>
</evidence>
<evidence type="ECO:0000256" key="2">
    <source>
        <dbReference type="ARBA" id="ARBA00007401"/>
    </source>
</evidence>
<dbReference type="InterPro" id="IPR008979">
    <property type="entry name" value="Galactose-bd-like_sf"/>
</dbReference>
<dbReference type="GeneTree" id="ENSGT00390000001752"/>
<evidence type="ECO:0000313" key="9">
    <source>
        <dbReference type="Ensembl" id="ENSEBUP00000019968.1"/>
    </source>
</evidence>
<dbReference type="SUPFAM" id="SSF49303">
    <property type="entry name" value="beta-Galactosidase/glucuronidase domain"/>
    <property type="match status" value="1"/>
</dbReference>
<keyword evidence="5" id="KW-0326">Glycosidase</keyword>